<feature type="transmembrane region" description="Helical" evidence="6">
    <location>
        <begin position="185"/>
        <end position="204"/>
    </location>
</feature>
<evidence type="ECO:0000256" key="1">
    <source>
        <dbReference type="ARBA" id="ARBA00004651"/>
    </source>
</evidence>
<dbReference type="NCBIfam" id="TIGR02737">
    <property type="entry name" value="caa3_CtaG"/>
    <property type="match status" value="1"/>
</dbReference>
<dbReference type="InterPro" id="IPR014108">
    <property type="entry name" value="Caa3-assmbl_CtaG"/>
</dbReference>
<evidence type="ECO:0000256" key="2">
    <source>
        <dbReference type="ARBA" id="ARBA00022475"/>
    </source>
</evidence>
<dbReference type="Pfam" id="PF09678">
    <property type="entry name" value="Caa3_CtaG"/>
    <property type="match status" value="1"/>
</dbReference>
<feature type="transmembrane region" description="Helical" evidence="6">
    <location>
        <begin position="49"/>
        <end position="67"/>
    </location>
</feature>
<dbReference type="EMBL" id="JACSQO010000001">
    <property type="protein sequence ID" value="MBD7942832.1"/>
    <property type="molecule type" value="Genomic_DNA"/>
</dbReference>
<feature type="transmembrane region" description="Helical" evidence="6">
    <location>
        <begin position="6"/>
        <end position="29"/>
    </location>
</feature>
<evidence type="ECO:0000256" key="4">
    <source>
        <dbReference type="ARBA" id="ARBA00022989"/>
    </source>
</evidence>
<evidence type="ECO:0000313" key="7">
    <source>
        <dbReference type="EMBL" id="MBD7942832.1"/>
    </source>
</evidence>
<proteinExistence type="predicted"/>
<feature type="transmembrane region" description="Helical" evidence="6">
    <location>
        <begin position="73"/>
        <end position="93"/>
    </location>
</feature>
<keyword evidence="8" id="KW-1185">Reference proteome</keyword>
<keyword evidence="3 6" id="KW-0812">Transmembrane</keyword>
<feature type="transmembrane region" description="Helical" evidence="6">
    <location>
        <begin position="153"/>
        <end position="173"/>
    </location>
</feature>
<name>A0ABR8R5N8_9BACI</name>
<evidence type="ECO:0000256" key="5">
    <source>
        <dbReference type="ARBA" id="ARBA00023136"/>
    </source>
</evidence>
<dbReference type="RefSeq" id="WP_191696422.1">
    <property type="nucleotide sequence ID" value="NZ_JACSQO010000001.1"/>
</dbReference>
<organism evidence="7 8">
    <name type="scientific">Psychrobacillus faecigallinarum</name>
    <dbReference type="NCBI Taxonomy" id="2762235"/>
    <lineage>
        <taxon>Bacteria</taxon>
        <taxon>Bacillati</taxon>
        <taxon>Bacillota</taxon>
        <taxon>Bacilli</taxon>
        <taxon>Bacillales</taxon>
        <taxon>Bacillaceae</taxon>
        <taxon>Psychrobacillus</taxon>
    </lineage>
</organism>
<evidence type="ECO:0000256" key="3">
    <source>
        <dbReference type="ARBA" id="ARBA00022692"/>
    </source>
</evidence>
<comment type="subcellular location">
    <subcellularLocation>
        <location evidence="1">Cell membrane</location>
        <topology evidence="1">Multi-pass membrane protein</topology>
    </subcellularLocation>
</comment>
<dbReference type="Proteomes" id="UP000640786">
    <property type="component" value="Unassembled WGS sequence"/>
</dbReference>
<keyword evidence="4 6" id="KW-1133">Transmembrane helix</keyword>
<sequence length="303" mass="34536">MSISIFGFQALWSPILLGLLVCIAILYFLITVKWRNDFKVSEPLKRKEAVFFVSGLLLLYIVKGSPLDLMAHIMFTFHMVQMALLLLLVPPLLMKGIPWWVWKVVIELPVLRKVIPFLTKPLFSLVLFTMTFSLYHIPLVFDAIKMNEVLHGTYTLLLFFAAVFMWWSIVDVIESEKKLHGLKKIGFIVASAILITPACALIIFSNSPMYDTYTDSDVWLKNMELCVPSDTLAGLSLSGPELFSNLDPLEDQQLGGIVMKIIQELIYAAFLFSIFFAWYKNEQDNADEITQKALDDLKVQAKL</sequence>
<keyword evidence="5 6" id="KW-0472">Membrane</keyword>
<dbReference type="InterPro" id="IPR019108">
    <property type="entry name" value="Caa3_assmbl_CtaG-rel"/>
</dbReference>
<protein>
    <submittedName>
        <fullName evidence="7">Cytochrome c oxidase assembly factor CtaG</fullName>
    </submittedName>
</protein>
<gene>
    <name evidence="7" type="primary">ctaG</name>
    <name evidence="7" type="ORF">H9650_01785</name>
</gene>
<feature type="transmembrane region" description="Helical" evidence="6">
    <location>
        <begin position="122"/>
        <end position="141"/>
    </location>
</feature>
<accession>A0ABR8R5N8</accession>
<evidence type="ECO:0000256" key="6">
    <source>
        <dbReference type="SAM" id="Phobius"/>
    </source>
</evidence>
<reference evidence="7 8" key="1">
    <citation type="submission" date="2020-08" db="EMBL/GenBank/DDBJ databases">
        <title>A Genomic Blueprint of the Chicken Gut Microbiome.</title>
        <authorList>
            <person name="Gilroy R."/>
            <person name="Ravi A."/>
            <person name="Getino M."/>
            <person name="Pursley I."/>
            <person name="Horton D.L."/>
            <person name="Alikhan N.-F."/>
            <person name="Baker D."/>
            <person name="Gharbi K."/>
            <person name="Hall N."/>
            <person name="Watson M."/>
            <person name="Adriaenssens E.M."/>
            <person name="Foster-Nyarko E."/>
            <person name="Jarju S."/>
            <person name="Secka A."/>
            <person name="Antonio M."/>
            <person name="Oren A."/>
            <person name="Chaudhuri R."/>
            <person name="La Ragione R.M."/>
            <person name="Hildebrand F."/>
            <person name="Pallen M.J."/>
        </authorList>
    </citation>
    <scope>NUCLEOTIDE SEQUENCE [LARGE SCALE GENOMIC DNA]</scope>
    <source>
        <strain evidence="7 8">Sa2BUA9</strain>
    </source>
</reference>
<comment type="caution">
    <text evidence="7">The sequence shown here is derived from an EMBL/GenBank/DDBJ whole genome shotgun (WGS) entry which is preliminary data.</text>
</comment>
<feature type="transmembrane region" description="Helical" evidence="6">
    <location>
        <begin position="257"/>
        <end position="279"/>
    </location>
</feature>
<evidence type="ECO:0000313" key="8">
    <source>
        <dbReference type="Proteomes" id="UP000640786"/>
    </source>
</evidence>
<keyword evidence="2" id="KW-1003">Cell membrane</keyword>